<feature type="domain" description="ABC transporter" evidence="5">
    <location>
        <begin position="6"/>
        <end position="250"/>
    </location>
</feature>
<dbReference type="InterPro" id="IPR027417">
    <property type="entry name" value="P-loop_NTPase"/>
</dbReference>
<dbReference type="CDD" id="cd03257">
    <property type="entry name" value="ABC_NikE_OppD_transporters"/>
    <property type="match status" value="1"/>
</dbReference>
<evidence type="ECO:0000256" key="3">
    <source>
        <dbReference type="ARBA" id="ARBA00022741"/>
    </source>
</evidence>
<evidence type="ECO:0000313" key="7">
    <source>
        <dbReference type="Proteomes" id="UP000197781"/>
    </source>
</evidence>
<dbReference type="EMBL" id="CP018145">
    <property type="protein sequence ID" value="ASJ53742.1"/>
    <property type="molecule type" value="Genomic_DNA"/>
</dbReference>
<evidence type="ECO:0000259" key="5">
    <source>
        <dbReference type="PROSITE" id="PS50893"/>
    </source>
</evidence>
<dbReference type="PANTHER" id="PTHR43776:SF7">
    <property type="entry name" value="D,D-DIPEPTIDE TRANSPORT ATP-BINDING PROTEIN DDPF-RELATED"/>
    <property type="match status" value="1"/>
</dbReference>
<dbReference type="GO" id="GO:0015833">
    <property type="term" value="P:peptide transport"/>
    <property type="evidence" value="ECO:0007669"/>
    <property type="project" value="InterPro"/>
</dbReference>
<dbReference type="Proteomes" id="UP000197781">
    <property type="component" value="Chromosome"/>
</dbReference>
<dbReference type="InterPro" id="IPR013563">
    <property type="entry name" value="Oligopep_ABC_C"/>
</dbReference>
<accession>A0A220MFK8</accession>
<dbReference type="InterPro" id="IPR003439">
    <property type="entry name" value="ABC_transporter-like_ATP-bd"/>
</dbReference>
<keyword evidence="2" id="KW-0813">Transport</keyword>
<evidence type="ECO:0000256" key="4">
    <source>
        <dbReference type="ARBA" id="ARBA00022840"/>
    </source>
</evidence>
<dbReference type="Gene3D" id="3.40.50.300">
    <property type="entry name" value="P-loop containing nucleotide triphosphate hydrolases"/>
    <property type="match status" value="1"/>
</dbReference>
<keyword evidence="3" id="KW-0547">Nucleotide-binding</keyword>
<dbReference type="PANTHER" id="PTHR43776">
    <property type="entry name" value="TRANSPORT ATP-BINDING PROTEIN"/>
    <property type="match status" value="1"/>
</dbReference>
<evidence type="ECO:0000313" key="6">
    <source>
        <dbReference type="EMBL" id="ASJ53742.1"/>
    </source>
</evidence>
<proteinExistence type="inferred from homology"/>
<dbReference type="AlphaFoldDB" id="A0A220MFK8"/>
<dbReference type="InterPro" id="IPR003593">
    <property type="entry name" value="AAA+_ATPase"/>
</dbReference>
<dbReference type="FunFam" id="3.40.50.300:FF:000016">
    <property type="entry name" value="Oligopeptide ABC transporter ATP-binding component"/>
    <property type="match status" value="1"/>
</dbReference>
<dbReference type="GO" id="GO:0005524">
    <property type="term" value="F:ATP binding"/>
    <property type="evidence" value="ECO:0007669"/>
    <property type="project" value="UniProtKB-KW"/>
</dbReference>
<dbReference type="InterPro" id="IPR050319">
    <property type="entry name" value="ABC_transp_ATP-bind"/>
</dbReference>
<dbReference type="NCBIfam" id="TIGR01727">
    <property type="entry name" value="oligo_HPY"/>
    <property type="match status" value="1"/>
</dbReference>
<sequence>MVDHIVGVENLAKSFEIGGGQRVRAVDRVSFEIRRGETLGIVGESGCGKSTLGRTIVGLYPASAGRILFQGKDIARMDGRERREANRHMQLIFQDPEASLNPRLRVGDIIAEGIDSYGLAKGKEREERIYRLQELVGLHPSHAKRFPHEFSGGQRQRIGIARALAVEPSFIVADESISALDVSIQAQIVNLLADLQAERSITYLFIAHDLSMVKHISDRIGVMYLGQMMELAPSEELFATPLHPYTKALISAMPVSHPAQREEREQIVLTGEPPSPIHPPSGCPFRTRCPVAQGFCAETAPDWEEVRHGHWIACHLVQ</sequence>
<evidence type="ECO:0000256" key="1">
    <source>
        <dbReference type="ARBA" id="ARBA00005417"/>
    </source>
</evidence>
<dbReference type="SMART" id="SM00382">
    <property type="entry name" value="AAA"/>
    <property type="match status" value="1"/>
</dbReference>
<comment type="similarity">
    <text evidence="1">Belongs to the ABC transporter superfamily.</text>
</comment>
<dbReference type="SUPFAM" id="SSF52540">
    <property type="entry name" value="P-loop containing nucleoside triphosphate hydrolases"/>
    <property type="match status" value="1"/>
</dbReference>
<dbReference type="PROSITE" id="PS00211">
    <property type="entry name" value="ABC_TRANSPORTER_1"/>
    <property type="match status" value="1"/>
</dbReference>
<dbReference type="InterPro" id="IPR017871">
    <property type="entry name" value="ABC_transporter-like_CS"/>
</dbReference>
<dbReference type="Pfam" id="PF08352">
    <property type="entry name" value="oligo_HPY"/>
    <property type="match status" value="1"/>
</dbReference>
<dbReference type="PROSITE" id="PS50893">
    <property type="entry name" value="ABC_TRANSPORTER_2"/>
    <property type="match status" value="1"/>
</dbReference>
<protein>
    <submittedName>
        <fullName evidence="6">Oligopeptide ABC transporter ATP-binding protein OppF</fullName>
    </submittedName>
</protein>
<dbReference type="GO" id="GO:0016887">
    <property type="term" value="F:ATP hydrolysis activity"/>
    <property type="evidence" value="ECO:0007669"/>
    <property type="project" value="InterPro"/>
</dbReference>
<dbReference type="RefSeq" id="WP_088907537.1">
    <property type="nucleotide sequence ID" value="NZ_CP018145.1"/>
</dbReference>
<gene>
    <name evidence="6" type="ORF">BP422_09365</name>
</gene>
<dbReference type="GO" id="GO:0055085">
    <property type="term" value="P:transmembrane transport"/>
    <property type="evidence" value="ECO:0007669"/>
    <property type="project" value="UniProtKB-ARBA"/>
</dbReference>
<organism evidence="6 7">
    <name type="scientific">Brevibacillus formosus</name>
    <dbReference type="NCBI Taxonomy" id="54913"/>
    <lineage>
        <taxon>Bacteria</taxon>
        <taxon>Bacillati</taxon>
        <taxon>Bacillota</taxon>
        <taxon>Bacilli</taxon>
        <taxon>Bacillales</taxon>
        <taxon>Paenibacillaceae</taxon>
        <taxon>Brevibacillus</taxon>
    </lineage>
</organism>
<dbReference type="Pfam" id="PF00005">
    <property type="entry name" value="ABC_tran"/>
    <property type="match status" value="1"/>
</dbReference>
<keyword evidence="4 6" id="KW-0067">ATP-binding</keyword>
<evidence type="ECO:0000256" key="2">
    <source>
        <dbReference type="ARBA" id="ARBA00022448"/>
    </source>
</evidence>
<dbReference type="KEGG" id="bfm:BP422_09365"/>
<reference evidence="6 7" key="1">
    <citation type="submission" date="2016-11" db="EMBL/GenBank/DDBJ databases">
        <authorList>
            <person name="Jaros S."/>
            <person name="Januszkiewicz K."/>
            <person name="Wedrychowicz H."/>
        </authorList>
    </citation>
    <scope>NUCLEOTIDE SEQUENCE [LARGE SCALE GENOMIC DNA]</scope>
    <source>
        <strain evidence="6 7">NF2</strain>
    </source>
</reference>
<name>A0A220MFK8_9BACL</name>